<dbReference type="KEGG" id="hfl:PUV54_15895"/>
<organism evidence="2 3">
    <name type="scientific">Hyphococcus flavus</name>
    <dbReference type="NCBI Taxonomy" id="1866326"/>
    <lineage>
        <taxon>Bacteria</taxon>
        <taxon>Pseudomonadati</taxon>
        <taxon>Pseudomonadota</taxon>
        <taxon>Alphaproteobacteria</taxon>
        <taxon>Parvularculales</taxon>
        <taxon>Parvularculaceae</taxon>
        <taxon>Hyphococcus</taxon>
    </lineage>
</organism>
<dbReference type="InterPro" id="IPR038444">
    <property type="entry name" value="DUF465_sf"/>
</dbReference>
<evidence type="ECO:0000256" key="1">
    <source>
        <dbReference type="SAM" id="Coils"/>
    </source>
</evidence>
<dbReference type="RefSeq" id="WP_274493322.1">
    <property type="nucleotide sequence ID" value="NZ_CP118166.1"/>
</dbReference>
<keyword evidence="3" id="KW-1185">Reference proteome</keyword>
<gene>
    <name evidence="2" type="ORF">PUV54_15895</name>
</gene>
<dbReference type="EMBL" id="CP118166">
    <property type="protein sequence ID" value="WDI31433.1"/>
    <property type="molecule type" value="Genomic_DNA"/>
</dbReference>
<reference evidence="2" key="1">
    <citation type="submission" date="2023-02" db="EMBL/GenBank/DDBJ databases">
        <title>Genome sequence of Hyphococcus flavus.</title>
        <authorList>
            <person name="Rong J.-C."/>
            <person name="Zhao Q."/>
            <person name="Yi M."/>
            <person name="Wu J.-Y."/>
        </authorList>
    </citation>
    <scope>NUCLEOTIDE SEQUENCE</scope>
    <source>
        <strain evidence="2">MCCC 1K03223</strain>
    </source>
</reference>
<dbReference type="Gene3D" id="6.10.280.50">
    <property type="match status" value="1"/>
</dbReference>
<dbReference type="InterPro" id="IPR007420">
    <property type="entry name" value="DUF465"/>
</dbReference>
<sequence>MAIKAHMDTLNRRHQELEAAISSESKHPGHDELRLVELKRQKLKIKDQLEELRSQSKTLN</sequence>
<dbReference type="Proteomes" id="UP001214043">
    <property type="component" value="Chromosome"/>
</dbReference>
<evidence type="ECO:0000313" key="3">
    <source>
        <dbReference type="Proteomes" id="UP001214043"/>
    </source>
</evidence>
<proteinExistence type="predicted"/>
<keyword evidence="1" id="KW-0175">Coiled coil</keyword>
<dbReference type="AlphaFoldDB" id="A0AAE9ZBB5"/>
<evidence type="ECO:0000313" key="2">
    <source>
        <dbReference type="EMBL" id="WDI31433.1"/>
    </source>
</evidence>
<accession>A0AAE9ZBB5</accession>
<name>A0AAE9ZBB5_9PROT</name>
<protein>
    <submittedName>
        <fullName evidence="2">DUF465 domain-containing protein</fullName>
    </submittedName>
</protein>
<dbReference type="Pfam" id="PF04325">
    <property type="entry name" value="DUF465"/>
    <property type="match status" value="1"/>
</dbReference>
<feature type="coiled-coil region" evidence="1">
    <location>
        <begin position="7"/>
        <end position="55"/>
    </location>
</feature>